<dbReference type="PROSITE" id="PS50931">
    <property type="entry name" value="HTH_LYSR"/>
    <property type="match status" value="1"/>
</dbReference>
<keyword evidence="4" id="KW-0804">Transcription</keyword>
<protein>
    <submittedName>
        <fullName evidence="6">LysR family transcription regulator</fullName>
    </submittedName>
</protein>
<dbReference type="Pfam" id="PF03466">
    <property type="entry name" value="LysR_substrate"/>
    <property type="match status" value="1"/>
</dbReference>
<evidence type="ECO:0000259" key="5">
    <source>
        <dbReference type="PROSITE" id="PS50931"/>
    </source>
</evidence>
<dbReference type="PANTHER" id="PTHR30346:SF9">
    <property type="entry name" value="LYSR FAMILY TRANSCRIPTIONAL REGULATOR"/>
    <property type="match status" value="1"/>
</dbReference>
<dbReference type="PRINTS" id="PR00039">
    <property type="entry name" value="HTHLYSR"/>
</dbReference>
<dbReference type="STRING" id="866895.HBHAL_2631"/>
<feature type="domain" description="HTH lysR-type" evidence="5">
    <location>
        <begin position="1"/>
        <end position="58"/>
    </location>
</feature>
<dbReference type="FunFam" id="1.10.10.10:FF:000001">
    <property type="entry name" value="LysR family transcriptional regulator"/>
    <property type="match status" value="1"/>
</dbReference>
<dbReference type="SUPFAM" id="SSF53850">
    <property type="entry name" value="Periplasmic binding protein-like II"/>
    <property type="match status" value="1"/>
</dbReference>
<dbReference type="EMBL" id="HE717023">
    <property type="protein sequence ID" value="CCG44982.1"/>
    <property type="molecule type" value="Genomic_DNA"/>
</dbReference>
<proteinExistence type="inferred from homology"/>
<dbReference type="PANTHER" id="PTHR30346">
    <property type="entry name" value="TRANSCRIPTIONAL DUAL REGULATOR HCAR-RELATED"/>
    <property type="match status" value="1"/>
</dbReference>
<name>I0JLG2_HALH3</name>
<keyword evidence="2" id="KW-0805">Transcription regulation</keyword>
<evidence type="ECO:0000313" key="6">
    <source>
        <dbReference type="EMBL" id="CCG44982.1"/>
    </source>
</evidence>
<organism evidence="6 7">
    <name type="scientific">Halobacillus halophilus (strain ATCC 35676 / DSM 2266 / JCM 20832 / KCTC 3685 / LMG 17431 / NBRC 102448 / NCIMB 2269)</name>
    <name type="common">Sporosarcina halophila</name>
    <dbReference type="NCBI Taxonomy" id="866895"/>
    <lineage>
        <taxon>Bacteria</taxon>
        <taxon>Bacillati</taxon>
        <taxon>Bacillota</taxon>
        <taxon>Bacilli</taxon>
        <taxon>Bacillales</taxon>
        <taxon>Bacillaceae</taxon>
        <taxon>Halobacillus</taxon>
    </lineage>
</organism>
<dbReference type="InterPro" id="IPR036390">
    <property type="entry name" value="WH_DNA-bd_sf"/>
</dbReference>
<dbReference type="HOGENOM" id="CLU_039613_6_2_9"/>
<keyword evidence="7" id="KW-1185">Reference proteome</keyword>
<accession>I0JLG2</accession>
<dbReference type="CDD" id="cd05466">
    <property type="entry name" value="PBP2_LTTR_substrate"/>
    <property type="match status" value="1"/>
</dbReference>
<comment type="similarity">
    <text evidence="1">Belongs to the LysR transcriptional regulatory family.</text>
</comment>
<dbReference type="KEGG" id="hhd:HBHAL_2631"/>
<dbReference type="Gene3D" id="1.10.10.10">
    <property type="entry name" value="Winged helix-like DNA-binding domain superfamily/Winged helix DNA-binding domain"/>
    <property type="match status" value="1"/>
</dbReference>
<dbReference type="AlphaFoldDB" id="I0JLG2"/>
<evidence type="ECO:0000256" key="1">
    <source>
        <dbReference type="ARBA" id="ARBA00009437"/>
    </source>
</evidence>
<sequence>MLLHKIKYFLEIAEWRSFTKAAEIFYISQPALSKQMKLLEEELGFPLFDRSVRGVDLTDKGHALYKDLKPLFAQIERTIHHYRDHDQIRFGSTPMISSYFIHRHYDKLIQTNFHVTTIKDDSRDLLPLLEADEIDAAIIQDEPSYSNLYSKFLFRDNFLAAVPLTSKLASLEEVTIEQCMKEPQIIPPEGSLTNQLKTIMEEKQFKGETIETQYHAMAGLVSLGLGIAYLPEIMVEQIEYKGVVFLPINGQPLARNMYLYAVTLPILEFLEGKLTN</sequence>
<dbReference type="eggNOG" id="COG0583">
    <property type="taxonomic scope" value="Bacteria"/>
</dbReference>
<dbReference type="GO" id="GO:0003677">
    <property type="term" value="F:DNA binding"/>
    <property type="evidence" value="ECO:0007669"/>
    <property type="project" value="UniProtKB-KW"/>
</dbReference>
<dbReference type="Proteomes" id="UP000007397">
    <property type="component" value="Chromosome"/>
</dbReference>
<reference evidence="6 7" key="1">
    <citation type="journal article" date="2013" name="Environ. Microbiol.">
        <title>Chloride and organic osmolytes: a hybrid strategy to cope with elevated salinities by the moderately halophilic, chloride-dependent bacterium Halobacillus halophilus.</title>
        <authorList>
            <person name="Saum S.H."/>
            <person name="Pfeiffer F."/>
            <person name="Palm P."/>
            <person name="Rampp M."/>
            <person name="Schuster S.C."/>
            <person name="Muller V."/>
            <person name="Oesterhelt D."/>
        </authorList>
    </citation>
    <scope>NUCLEOTIDE SEQUENCE [LARGE SCALE GENOMIC DNA]</scope>
    <source>
        <strain evidence="7">ATCC 35676 / DSM 2266 / JCM 20832 / KCTC 3685 / LMG 17431 / NBRC 102448 / NCIMB 2269</strain>
    </source>
</reference>
<evidence type="ECO:0000256" key="3">
    <source>
        <dbReference type="ARBA" id="ARBA00023125"/>
    </source>
</evidence>
<evidence type="ECO:0000313" key="7">
    <source>
        <dbReference type="Proteomes" id="UP000007397"/>
    </source>
</evidence>
<dbReference type="GO" id="GO:0032993">
    <property type="term" value="C:protein-DNA complex"/>
    <property type="evidence" value="ECO:0007669"/>
    <property type="project" value="TreeGrafter"/>
</dbReference>
<dbReference type="Gene3D" id="3.40.190.10">
    <property type="entry name" value="Periplasmic binding protein-like II"/>
    <property type="match status" value="2"/>
</dbReference>
<gene>
    <name evidence="6" type="ordered locus">HBHAL_2631</name>
</gene>
<dbReference type="InterPro" id="IPR036388">
    <property type="entry name" value="WH-like_DNA-bd_sf"/>
</dbReference>
<evidence type="ECO:0000256" key="2">
    <source>
        <dbReference type="ARBA" id="ARBA00023015"/>
    </source>
</evidence>
<dbReference type="Pfam" id="PF00126">
    <property type="entry name" value="HTH_1"/>
    <property type="match status" value="1"/>
</dbReference>
<keyword evidence="3" id="KW-0238">DNA-binding</keyword>
<dbReference type="SUPFAM" id="SSF46785">
    <property type="entry name" value="Winged helix' DNA-binding domain"/>
    <property type="match status" value="1"/>
</dbReference>
<evidence type="ECO:0000256" key="4">
    <source>
        <dbReference type="ARBA" id="ARBA00023163"/>
    </source>
</evidence>
<dbReference type="PATRIC" id="fig|866895.3.peg.1648"/>
<dbReference type="GO" id="GO:0003700">
    <property type="term" value="F:DNA-binding transcription factor activity"/>
    <property type="evidence" value="ECO:0007669"/>
    <property type="project" value="InterPro"/>
</dbReference>
<dbReference type="InterPro" id="IPR000847">
    <property type="entry name" value="LysR_HTH_N"/>
</dbReference>
<dbReference type="RefSeq" id="WP_014642876.1">
    <property type="nucleotide sequence ID" value="NC_017668.1"/>
</dbReference>
<dbReference type="InterPro" id="IPR005119">
    <property type="entry name" value="LysR_subst-bd"/>
</dbReference>